<evidence type="ECO:0000256" key="1">
    <source>
        <dbReference type="SAM" id="MobiDB-lite"/>
    </source>
</evidence>
<name>A0A9Q1MEF9_9SOLA</name>
<feature type="compositionally biased region" description="Polar residues" evidence="1">
    <location>
        <begin position="378"/>
        <end position="396"/>
    </location>
</feature>
<feature type="region of interest" description="Disordered" evidence="1">
    <location>
        <begin position="378"/>
        <end position="411"/>
    </location>
</feature>
<dbReference type="PANTHER" id="PTHR33443">
    <property type="entry name" value="ZGC:112980"/>
    <property type="match status" value="1"/>
</dbReference>
<feature type="region of interest" description="Disordered" evidence="1">
    <location>
        <begin position="329"/>
        <end position="364"/>
    </location>
</feature>
<accession>A0A9Q1MEF9</accession>
<protein>
    <recommendedName>
        <fullName evidence="4">RPM1 interacting protein 13</fullName>
    </recommendedName>
</protein>
<organism evidence="2 3">
    <name type="scientific">Anisodus acutangulus</name>
    <dbReference type="NCBI Taxonomy" id="402998"/>
    <lineage>
        <taxon>Eukaryota</taxon>
        <taxon>Viridiplantae</taxon>
        <taxon>Streptophyta</taxon>
        <taxon>Embryophyta</taxon>
        <taxon>Tracheophyta</taxon>
        <taxon>Spermatophyta</taxon>
        <taxon>Magnoliopsida</taxon>
        <taxon>eudicotyledons</taxon>
        <taxon>Gunneridae</taxon>
        <taxon>Pentapetalae</taxon>
        <taxon>asterids</taxon>
        <taxon>lamiids</taxon>
        <taxon>Solanales</taxon>
        <taxon>Solanaceae</taxon>
        <taxon>Solanoideae</taxon>
        <taxon>Hyoscyameae</taxon>
        <taxon>Anisodus</taxon>
    </lineage>
</organism>
<reference evidence="3" key="1">
    <citation type="journal article" date="2023" name="Proc. Natl. Acad. Sci. U.S.A.">
        <title>Genomic and structural basis for evolution of tropane alkaloid biosynthesis.</title>
        <authorList>
            <person name="Wanga Y.-J."/>
            <person name="Taina T."/>
            <person name="Yua J.-Y."/>
            <person name="Lia J."/>
            <person name="Xua B."/>
            <person name="Chenc J."/>
            <person name="D'Auriad J.C."/>
            <person name="Huanga J.-P."/>
            <person name="Huanga S.-X."/>
        </authorList>
    </citation>
    <scope>NUCLEOTIDE SEQUENCE [LARGE SCALE GENOMIC DNA]</scope>
    <source>
        <strain evidence="3">cv. KIB-2019</strain>
    </source>
</reference>
<evidence type="ECO:0008006" key="4">
    <source>
        <dbReference type="Google" id="ProtNLM"/>
    </source>
</evidence>
<comment type="caution">
    <text evidence="2">The sequence shown here is derived from an EMBL/GenBank/DDBJ whole genome shotgun (WGS) entry which is preliminary data.</text>
</comment>
<evidence type="ECO:0000313" key="3">
    <source>
        <dbReference type="Proteomes" id="UP001152561"/>
    </source>
</evidence>
<dbReference type="Proteomes" id="UP001152561">
    <property type="component" value="Unassembled WGS sequence"/>
</dbReference>
<gene>
    <name evidence="2" type="ORF">K7X08_004968</name>
</gene>
<dbReference type="PANTHER" id="PTHR33443:SF36">
    <property type="entry name" value="RPM1 INTERACTING PROTEIN 13"/>
    <property type="match status" value="1"/>
</dbReference>
<feature type="compositionally biased region" description="Polar residues" evidence="1">
    <location>
        <begin position="256"/>
        <end position="288"/>
    </location>
</feature>
<feature type="region of interest" description="Disordered" evidence="1">
    <location>
        <begin position="96"/>
        <end position="117"/>
    </location>
</feature>
<proteinExistence type="predicted"/>
<sequence>MKKKQSGGAGGSCTAARCFSFGLIACRDYPHPRHLCAKFPFGSTPHERHCDQCHCYVCDTLAPCVYWGTGISSVAHCHATDKDKFWKAQRQSTRKSDKALPLVTPGRDTSVSVPPPVANQAPGFIPRLTNYYPPLNQTFRQAPIRPCSMPSSPGLPNSTRQRSTALRDKFHNHAVSLQLRNASINVNPSYKRHNIGHLGPQFFTIRTAFKRAGSPVQAFATDRSGYNSSNTCSVPQFGRPHCPTARWQVPCGSRPVVSSQSQVGNMYSNPLSSEAQMSSQQYAENSANSLHKQTSVAFHPEGGNTSVNTTASQYLLACPANAGTALGNSTTRVSQLSNHPDGETSSNSSVPCNGDLPSPATTDSTFVNRCENTFSCQPEPCRQSSSDSQNISQHGYQESLEVSRHPQLTESTTGLDKYDDWLFSGPSDVPFSTGFNILSPEAPPIESGFFVDL</sequence>
<dbReference type="EMBL" id="JAJAGQ010000007">
    <property type="protein sequence ID" value="KAJ8558202.1"/>
    <property type="molecule type" value="Genomic_DNA"/>
</dbReference>
<keyword evidence="3" id="KW-1185">Reference proteome</keyword>
<evidence type="ECO:0000313" key="2">
    <source>
        <dbReference type="EMBL" id="KAJ8558202.1"/>
    </source>
</evidence>
<dbReference type="InterPro" id="IPR053234">
    <property type="entry name" value="RPM1_Interactor"/>
</dbReference>
<dbReference type="OrthoDB" id="266020at2759"/>
<feature type="compositionally biased region" description="Polar residues" evidence="1">
    <location>
        <begin position="329"/>
        <end position="351"/>
    </location>
</feature>
<dbReference type="AlphaFoldDB" id="A0A9Q1MEF9"/>
<feature type="region of interest" description="Disordered" evidence="1">
    <location>
        <begin position="254"/>
        <end position="288"/>
    </location>
</feature>